<organism evidence="4 5">
    <name type="scientific">Streptomyces coffeae</name>
    <dbReference type="NCBI Taxonomy" id="621382"/>
    <lineage>
        <taxon>Bacteria</taxon>
        <taxon>Bacillati</taxon>
        <taxon>Actinomycetota</taxon>
        <taxon>Actinomycetes</taxon>
        <taxon>Kitasatosporales</taxon>
        <taxon>Streptomycetaceae</taxon>
        <taxon>Streptomyces</taxon>
    </lineage>
</organism>
<evidence type="ECO:0000256" key="3">
    <source>
        <dbReference type="SAM" id="SignalP"/>
    </source>
</evidence>
<dbReference type="InterPro" id="IPR005321">
    <property type="entry name" value="Peptidase_S58_DmpA"/>
</dbReference>
<evidence type="ECO:0000256" key="1">
    <source>
        <dbReference type="ARBA" id="ARBA00007068"/>
    </source>
</evidence>
<keyword evidence="3" id="KW-0732">Signal</keyword>
<feature type="region of interest" description="Disordered" evidence="2">
    <location>
        <begin position="262"/>
        <end position="296"/>
    </location>
</feature>
<sequence length="416" mass="41627">MRPRPARCLAAGLACATVGSLALTGAASAPAAPGSASAPGQAAQSTAGEPGPFNAITDVPGIEVGQVQKTRPPYLTGSTVVRTPTMPVAGVDQSGGNPATWMTNALSPLNANPGVDAIVLTGGSIWGMDVGIGAMHWVEDHGVEGPIVPGAGIFDIGRGGDERARPTASWGYRATAKARGGPVRQGTAGGGTGATSGGLASPVLKGGVGTASVELGDGLVVGALVVVNSLGSTVNPKDCTLLGTAFGIGGEFAGLRKPSRAECSRTTGGAAKGSKYQATNKTENRAKTKPARQKGKNTTIAVVATNTSMENAAITKVAGVANDGLARAIIPSHTLYDGDTVFAAATGKGRKLANNDPNDVATLTRIQDAAANSLSRAVAHAMLSATSAREFKSYCDTYPSACENLRRNGTGKKRAG</sequence>
<feature type="signal peptide" evidence="3">
    <location>
        <begin position="1"/>
        <end position="31"/>
    </location>
</feature>
<feature type="compositionally biased region" description="Low complexity" evidence="2">
    <location>
        <begin position="28"/>
        <end position="48"/>
    </location>
</feature>
<evidence type="ECO:0000256" key="2">
    <source>
        <dbReference type="SAM" id="MobiDB-lite"/>
    </source>
</evidence>
<accession>A0ABS1NP16</accession>
<dbReference type="Gene3D" id="3.60.70.12">
    <property type="entry name" value="L-amino peptidase D-ALA esterase/amidase"/>
    <property type="match status" value="1"/>
</dbReference>
<reference evidence="4 5" key="1">
    <citation type="submission" date="2021-01" db="EMBL/GenBank/DDBJ databases">
        <title>WGS of actinomycetes isolated from Thailand.</title>
        <authorList>
            <person name="Thawai C."/>
        </authorList>
    </citation>
    <scope>NUCLEOTIDE SEQUENCE [LARGE SCALE GENOMIC DNA]</scope>
    <source>
        <strain evidence="4 5">CA1R205</strain>
    </source>
</reference>
<proteinExistence type="inferred from homology"/>
<feature type="region of interest" description="Disordered" evidence="2">
    <location>
        <begin position="28"/>
        <end position="58"/>
    </location>
</feature>
<protein>
    <submittedName>
        <fullName evidence="4">P1 family peptidase</fullName>
    </submittedName>
</protein>
<feature type="region of interest" description="Disordered" evidence="2">
    <location>
        <begin position="75"/>
        <end position="95"/>
    </location>
</feature>
<evidence type="ECO:0000313" key="4">
    <source>
        <dbReference type="EMBL" id="MBL1101823.1"/>
    </source>
</evidence>
<dbReference type="Proteomes" id="UP000634229">
    <property type="component" value="Unassembled WGS sequence"/>
</dbReference>
<comment type="caution">
    <text evidence="4">The sequence shown here is derived from an EMBL/GenBank/DDBJ whole genome shotgun (WGS) entry which is preliminary data.</text>
</comment>
<dbReference type="PANTHER" id="PTHR36512">
    <property type="entry name" value="D-AMINOPEPTIDASE"/>
    <property type="match status" value="1"/>
</dbReference>
<gene>
    <name evidence="4" type="ORF">JK363_35340</name>
</gene>
<comment type="similarity">
    <text evidence="1">Belongs to the peptidase S58 family.</text>
</comment>
<dbReference type="InterPro" id="IPR016117">
    <property type="entry name" value="ArgJ-like_dom_sf"/>
</dbReference>
<feature type="chain" id="PRO_5046777192" evidence="3">
    <location>
        <begin position="32"/>
        <end position="416"/>
    </location>
</feature>
<dbReference type="Pfam" id="PF03576">
    <property type="entry name" value="Peptidase_S58"/>
    <property type="match status" value="1"/>
</dbReference>
<evidence type="ECO:0000313" key="5">
    <source>
        <dbReference type="Proteomes" id="UP000634229"/>
    </source>
</evidence>
<name>A0ABS1NP16_9ACTN</name>
<dbReference type="RefSeq" id="WP_201881668.1">
    <property type="nucleotide sequence ID" value="NZ_JAERRF010000033.1"/>
</dbReference>
<dbReference type="PANTHER" id="PTHR36512:SF3">
    <property type="entry name" value="BLR5678 PROTEIN"/>
    <property type="match status" value="1"/>
</dbReference>
<dbReference type="EMBL" id="JAERRF010000033">
    <property type="protein sequence ID" value="MBL1101823.1"/>
    <property type="molecule type" value="Genomic_DNA"/>
</dbReference>
<dbReference type="SUPFAM" id="SSF56266">
    <property type="entry name" value="DmpA/ArgJ-like"/>
    <property type="match status" value="1"/>
</dbReference>
<keyword evidence="5" id="KW-1185">Reference proteome</keyword>